<dbReference type="PANTHER" id="PTHR41291:SF1">
    <property type="entry name" value="DNA ALKYLATION REPAIR PROTEIN"/>
    <property type="match status" value="1"/>
</dbReference>
<dbReference type="AlphaFoldDB" id="A0A3G3K1E0"/>
<keyword evidence="2" id="KW-1185">Reference proteome</keyword>
<dbReference type="Pfam" id="PF08713">
    <property type="entry name" value="DNA_alkylation"/>
    <property type="match status" value="1"/>
</dbReference>
<dbReference type="KEGG" id="coh:EAV92_18190"/>
<dbReference type="InterPro" id="IPR016024">
    <property type="entry name" value="ARM-type_fold"/>
</dbReference>
<dbReference type="Proteomes" id="UP000269097">
    <property type="component" value="Chromosome"/>
</dbReference>
<reference evidence="1 2" key="1">
    <citation type="submission" date="2018-10" db="EMBL/GenBank/DDBJ databases">
        <title>Genome Sequence of Cohnella sp.</title>
        <authorList>
            <person name="Srinivasan S."/>
            <person name="Kim M.K."/>
        </authorList>
    </citation>
    <scope>NUCLEOTIDE SEQUENCE [LARGE SCALE GENOMIC DNA]</scope>
    <source>
        <strain evidence="1 2">18JY8-7</strain>
    </source>
</reference>
<sequence length="237" mass="26483">MTTALQEVMDKLESMGSEQTKRTFRNHGAHGSVFGVKVGDLKKLVKDVKKDQQLARDLYATGNSDAMYLAGLTVNPKTATKEMLQEWARSAGWYMIAEYTVAWIAAESPYALELAREWIESPDEMVATAGWSTYANYLSITPNELLDLDELRGLLKRAEETIHQERSRVRYNMNSFVIAVGSYVPALFVDAMEAAERIGKVDVNVGQTACKVPPAADYIRKVEEMGRTGKKKETCIC</sequence>
<evidence type="ECO:0000313" key="1">
    <source>
        <dbReference type="EMBL" id="AYQ74326.1"/>
    </source>
</evidence>
<dbReference type="InterPro" id="IPR014825">
    <property type="entry name" value="DNA_alkylation"/>
</dbReference>
<name>A0A3G3K1E0_9BACL</name>
<proteinExistence type="predicted"/>
<dbReference type="Gene3D" id="1.25.10.90">
    <property type="match status" value="1"/>
</dbReference>
<dbReference type="CDD" id="cd06561">
    <property type="entry name" value="AlkD_like"/>
    <property type="match status" value="1"/>
</dbReference>
<dbReference type="SUPFAM" id="SSF48371">
    <property type="entry name" value="ARM repeat"/>
    <property type="match status" value="1"/>
</dbReference>
<evidence type="ECO:0000313" key="2">
    <source>
        <dbReference type="Proteomes" id="UP000269097"/>
    </source>
</evidence>
<dbReference type="PANTHER" id="PTHR41291">
    <property type="entry name" value="DNA ALKYLATION REPAIR PROTEIN"/>
    <property type="match status" value="1"/>
</dbReference>
<gene>
    <name evidence="1" type="ORF">EAV92_18190</name>
</gene>
<organism evidence="1 2">
    <name type="scientific">Cohnella candidum</name>
    <dbReference type="NCBI Taxonomy" id="2674991"/>
    <lineage>
        <taxon>Bacteria</taxon>
        <taxon>Bacillati</taxon>
        <taxon>Bacillota</taxon>
        <taxon>Bacilli</taxon>
        <taxon>Bacillales</taxon>
        <taxon>Paenibacillaceae</taxon>
        <taxon>Cohnella</taxon>
    </lineage>
</organism>
<protein>
    <submittedName>
        <fullName evidence="1">DNA alkylation repair protein</fullName>
    </submittedName>
</protein>
<accession>A0A3G3K1E0</accession>
<dbReference type="RefSeq" id="WP_123042407.1">
    <property type="nucleotide sequence ID" value="NZ_CP033433.1"/>
</dbReference>
<dbReference type="EMBL" id="CP033433">
    <property type="protein sequence ID" value="AYQ74326.1"/>
    <property type="molecule type" value="Genomic_DNA"/>
</dbReference>